<dbReference type="Pfam" id="PF00106">
    <property type="entry name" value="adh_short"/>
    <property type="match status" value="1"/>
</dbReference>
<protein>
    <submittedName>
        <fullName evidence="2">NAD(P)-binding protein</fullName>
    </submittedName>
</protein>
<dbReference type="Proteomes" id="UP001610444">
    <property type="component" value="Unassembled WGS sequence"/>
</dbReference>
<dbReference type="PANTHER" id="PTHR43544:SF26">
    <property type="entry name" value="SHORT CHAIN DEHYDROGENASE_REDUCTASE FAMILY OXIDOREDUCTASE (JCVI)"/>
    <property type="match status" value="1"/>
</dbReference>
<dbReference type="InterPro" id="IPR051468">
    <property type="entry name" value="Fungal_SecMetab_SDRs"/>
</dbReference>
<dbReference type="Gene3D" id="3.40.50.720">
    <property type="entry name" value="NAD(P)-binding Rossmann-like Domain"/>
    <property type="match status" value="1"/>
</dbReference>
<reference evidence="2 3" key="1">
    <citation type="submission" date="2024-07" db="EMBL/GenBank/DDBJ databases">
        <title>Section-level genome sequencing and comparative genomics of Aspergillus sections Usti and Cavernicolus.</title>
        <authorList>
            <consortium name="Lawrence Berkeley National Laboratory"/>
            <person name="Nybo J.L."/>
            <person name="Vesth T.C."/>
            <person name="Theobald S."/>
            <person name="Frisvad J.C."/>
            <person name="Larsen T.O."/>
            <person name="Kjaerboelling I."/>
            <person name="Rothschild-Mancinelli K."/>
            <person name="Lyhne E.K."/>
            <person name="Kogle M.E."/>
            <person name="Barry K."/>
            <person name="Clum A."/>
            <person name="Na H."/>
            <person name="Ledsgaard L."/>
            <person name="Lin J."/>
            <person name="Lipzen A."/>
            <person name="Kuo A."/>
            <person name="Riley R."/>
            <person name="Mondo S."/>
            <person name="LaButti K."/>
            <person name="Haridas S."/>
            <person name="Pangalinan J."/>
            <person name="Salamov A.A."/>
            <person name="Simmons B.A."/>
            <person name="Magnuson J.K."/>
            <person name="Chen J."/>
            <person name="Drula E."/>
            <person name="Henrissat B."/>
            <person name="Wiebenga A."/>
            <person name="Lubbers R.J."/>
            <person name="Gomes A.C."/>
            <person name="Macurrencykelacurrency M.R."/>
            <person name="Stajich J."/>
            <person name="Grigoriev I.V."/>
            <person name="Mortensen U.H."/>
            <person name="De vries R.P."/>
            <person name="Baker S.E."/>
            <person name="Andersen M.R."/>
        </authorList>
    </citation>
    <scope>NUCLEOTIDE SEQUENCE [LARGE SCALE GENOMIC DNA]</scope>
    <source>
        <strain evidence="2 3">CBS 756.74</strain>
    </source>
</reference>
<proteinExistence type="inferred from homology"/>
<evidence type="ECO:0000313" key="3">
    <source>
        <dbReference type="Proteomes" id="UP001610444"/>
    </source>
</evidence>
<gene>
    <name evidence="2" type="ORF">BJX68DRAFT_253224</name>
</gene>
<dbReference type="EMBL" id="JBFXLR010000007">
    <property type="protein sequence ID" value="KAL2856887.1"/>
    <property type="molecule type" value="Genomic_DNA"/>
</dbReference>
<sequence length="249" mass="26893">MAQTTVLITGANRGIGRGLLERYLAKPHHTVIAANRDTEDPTSKEIPSLPRAEGTTVKVVKLDMTSPSGAADAAKALTDQGIDGINILIANAGIATVWPRLDEVKIEDIRLHYETNVCGFVRVYQAFLALLKAASEPRLVTIGSSAAFLTVQYRNMIAYPNAAYAPTKLVQHWYTKTVAIQEPWLNAFPVDPGFVQTNIGNRAAGLLGIGKASITVDESASGVLGVIDASTKETHSGRLWKWTGEEEPW</sequence>
<dbReference type="PRINTS" id="PR00081">
    <property type="entry name" value="GDHRDH"/>
</dbReference>
<keyword evidence="3" id="KW-1185">Reference proteome</keyword>
<dbReference type="GeneID" id="98157852"/>
<accession>A0ABR4L056</accession>
<dbReference type="SUPFAM" id="SSF51735">
    <property type="entry name" value="NAD(P)-binding Rossmann-fold domains"/>
    <property type="match status" value="1"/>
</dbReference>
<name>A0ABR4L056_9EURO</name>
<evidence type="ECO:0000313" key="2">
    <source>
        <dbReference type="EMBL" id="KAL2856887.1"/>
    </source>
</evidence>
<comment type="caution">
    <text evidence="2">The sequence shown here is derived from an EMBL/GenBank/DDBJ whole genome shotgun (WGS) entry which is preliminary data.</text>
</comment>
<evidence type="ECO:0000256" key="1">
    <source>
        <dbReference type="ARBA" id="ARBA00006484"/>
    </source>
</evidence>
<dbReference type="PANTHER" id="PTHR43544">
    <property type="entry name" value="SHORT-CHAIN DEHYDROGENASE/REDUCTASE"/>
    <property type="match status" value="1"/>
</dbReference>
<dbReference type="InterPro" id="IPR002347">
    <property type="entry name" value="SDR_fam"/>
</dbReference>
<organism evidence="2 3">
    <name type="scientific">Aspergillus pseudodeflectus</name>
    <dbReference type="NCBI Taxonomy" id="176178"/>
    <lineage>
        <taxon>Eukaryota</taxon>
        <taxon>Fungi</taxon>
        <taxon>Dikarya</taxon>
        <taxon>Ascomycota</taxon>
        <taxon>Pezizomycotina</taxon>
        <taxon>Eurotiomycetes</taxon>
        <taxon>Eurotiomycetidae</taxon>
        <taxon>Eurotiales</taxon>
        <taxon>Aspergillaceae</taxon>
        <taxon>Aspergillus</taxon>
        <taxon>Aspergillus subgen. Nidulantes</taxon>
    </lineage>
</organism>
<dbReference type="RefSeq" id="XP_070902751.1">
    <property type="nucleotide sequence ID" value="XM_071042688.1"/>
</dbReference>
<dbReference type="InterPro" id="IPR036291">
    <property type="entry name" value="NAD(P)-bd_dom_sf"/>
</dbReference>
<comment type="similarity">
    <text evidence="1">Belongs to the short-chain dehydrogenases/reductases (SDR) family.</text>
</comment>